<gene>
    <name evidence="1" type="ORF">UFOPK2086_00327</name>
</gene>
<accession>A0A6J6J376</accession>
<reference evidence="1" key="1">
    <citation type="submission" date="2020-05" db="EMBL/GenBank/DDBJ databases">
        <authorList>
            <person name="Chiriac C."/>
            <person name="Salcher M."/>
            <person name="Ghai R."/>
            <person name="Kavagutti S V."/>
        </authorList>
    </citation>
    <scope>NUCLEOTIDE SEQUENCE</scope>
</reference>
<name>A0A6J6J376_9ZZZZ</name>
<dbReference type="EMBL" id="CAEZVQ010000024">
    <property type="protein sequence ID" value="CAB4631064.1"/>
    <property type="molecule type" value="Genomic_DNA"/>
</dbReference>
<protein>
    <submittedName>
        <fullName evidence="1">Unannotated protein</fullName>
    </submittedName>
</protein>
<proteinExistence type="predicted"/>
<sequence length="92" mass="10484">MVFTLIGDSTMNNLVWVFFSMAGFSTPTPCQRPLFNPAQTLAAIEKKKNLTSRARVRVTCAREKLRYKTKKDPDEFMLTRSCNIFFTAAVVD</sequence>
<organism evidence="1">
    <name type="scientific">freshwater metagenome</name>
    <dbReference type="NCBI Taxonomy" id="449393"/>
    <lineage>
        <taxon>unclassified sequences</taxon>
        <taxon>metagenomes</taxon>
        <taxon>ecological metagenomes</taxon>
    </lineage>
</organism>
<dbReference type="AlphaFoldDB" id="A0A6J6J376"/>
<evidence type="ECO:0000313" key="1">
    <source>
        <dbReference type="EMBL" id="CAB4631064.1"/>
    </source>
</evidence>